<evidence type="ECO:0000313" key="4">
    <source>
        <dbReference type="Proteomes" id="UP000651452"/>
    </source>
</evidence>
<reference evidence="3" key="2">
    <citation type="submission" date="2020-09" db="EMBL/GenBank/DDBJ databases">
        <title>Reference genome assembly for Australian Ascochyta lentis isolate Al4.</title>
        <authorList>
            <person name="Lee R.C."/>
            <person name="Farfan-Caceres L.M."/>
            <person name="Debler J.W."/>
            <person name="Williams A.H."/>
            <person name="Henares B.M."/>
        </authorList>
    </citation>
    <scope>NUCLEOTIDE SEQUENCE</scope>
    <source>
        <strain evidence="3">Al4</strain>
    </source>
</reference>
<dbReference type="AlphaFoldDB" id="A0A8H7J6Z5"/>
<feature type="signal peptide" evidence="2">
    <location>
        <begin position="1"/>
        <end position="22"/>
    </location>
</feature>
<dbReference type="OrthoDB" id="2910287at2759"/>
<gene>
    <name evidence="3" type="ORF">EKO04_003480</name>
</gene>
<dbReference type="Proteomes" id="UP000651452">
    <property type="component" value="Unassembled WGS sequence"/>
</dbReference>
<accession>A0A8H7J6Z5</accession>
<reference evidence="3" key="1">
    <citation type="submission" date="2018-12" db="EMBL/GenBank/DDBJ databases">
        <authorList>
            <person name="Syme R.A."/>
            <person name="Farfan-Caceres L."/>
            <person name="Lichtenzveig J."/>
        </authorList>
    </citation>
    <scope>NUCLEOTIDE SEQUENCE</scope>
    <source>
        <strain evidence="3">Al4</strain>
    </source>
</reference>
<keyword evidence="2" id="KW-0732">Signal</keyword>
<evidence type="ECO:0000256" key="2">
    <source>
        <dbReference type="SAM" id="SignalP"/>
    </source>
</evidence>
<evidence type="ECO:0000256" key="1">
    <source>
        <dbReference type="SAM" id="MobiDB-lite"/>
    </source>
</evidence>
<feature type="region of interest" description="Disordered" evidence="1">
    <location>
        <begin position="59"/>
        <end position="89"/>
    </location>
</feature>
<evidence type="ECO:0000313" key="3">
    <source>
        <dbReference type="EMBL" id="KAF9698069.1"/>
    </source>
</evidence>
<sequence>MYTLTIALLSIFASFFLTTTLALPQATCFAGVCYPYIRYGHPNYDEWAQHEVDKWKEAERNRNNRNKNKDKHLHDRAEPAPPVEVPSVVTTDDTDDYDVAGVYICEDDAWRGVCTHTYSRLGSNPNDCTIINGRASSIGPDPGYYCIFYTNALCASLTPDRSDTLTLSYPGSDNLGFTFKGNFNDLVLSYSCFKEDFTLGSAGGAESESGKAVVVG</sequence>
<comment type="caution">
    <text evidence="3">The sequence shown here is derived from an EMBL/GenBank/DDBJ whole genome shotgun (WGS) entry which is preliminary data.</text>
</comment>
<organism evidence="3 4">
    <name type="scientific">Ascochyta lentis</name>
    <dbReference type="NCBI Taxonomy" id="205686"/>
    <lineage>
        <taxon>Eukaryota</taxon>
        <taxon>Fungi</taxon>
        <taxon>Dikarya</taxon>
        <taxon>Ascomycota</taxon>
        <taxon>Pezizomycotina</taxon>
        <taxon>Dothideomycetes</taxon>
        <taxon>Pleosporomycetidae</taxon>
        <taxon>Pleosporales</taxon>
        <taxon>Pleosporineae</taxon>
        <taxon>Didymellaceae</taxon>
        <taxon>Ascochyta</taxon>
    </lineage>
</organism>
<dbReference type="EMBL" id="RZGK01000006">
    <property type="protein sequence ID" value="KAF9698069.1"/>
    <property type="molecule type" value="Genomic_DNA"/>
</dbReference>
<feature type="chain" id="PRO_5034335357" evidence="2">
    <location>
        <begin position="23"/>
        <end position="216"/>
    </location>
</feature>
<keyword evidence="4" id="KW-1185">Reference proteome</keyword>
<name>A0A8H7J6Z5_9PLEO</name>
<protein>
    <submittedName>
        <fullName evidence="3">Uncharacterized protein</fullName>
    </submittedName>
</protein>
<proteinExistence type="predicted"/>